<feature type="transmembrane region" description="Helical" evidence="1">
    <location>
        <begin position="458"/>
        <end position="477"/>
    </location>
</feature>
<feature type="transmembrane region" description="Helical" evidence="1">
    <location>
        <begin position="179"/>
        <end position="197"/>
    </location>
</feature>
<dbReference type="RefSeq" id="WP_376754005.1">
    <property type="nucleotide sequence ID" value="NZ_CP124550.1"/>
</dbReference>
<keyword evidence="5" id="KW-1185">Reference proteome</keyword>
<feature type="transmembrane region" description="Helical" evidence="1">
    <location>
        <begin position="153"/>
        <end position="173"/>
    </location>
</feature>
<feature type="transmembrane region" description="Helical" evidence="1">
    <location>
        <begin position="238"/>
        <end position="257"/>
    </location>
</feature>
<feature type="transmembrane region" description="Helical" evidence="1">
    <location>
        <begin position="209"/>
        <end position="232"/>
    </location>
</feature>
<dbReference type="InterPro" id="IPR056071">
    <property type="entry name" value="DUF7654"/>
</dbReference>
<name>A0ABY8WW79_9BACT</name>
<feature type="transmembrane region" description="Helical" evidence="1">
    <location>
        <begin position="515"/>
        <end position="534"/>
    </location>
</feature>
<reference evidence="4 5" key="1">
    <citation type="journal article" date="2023" name="Cell">
        <title>Genetic manipulation of Patescibacteria provides mechanistic insights into microbial dark matter and the epibiotic lifestyle.</title>
        <authorList>
            <person name="Wang Y."/>
            <person name="Gallagher L.A."/>
            <person name="Andrade P.A."/>
            <person name="Liu A."/>
            <person name="Humphreys I.R."/>
            <person name="Turkarslan S."/>
            <person name="Cutler K.J."/>
            <person name="Arrieta-Ortiz M.L."/>
            <person name="Li Y."/>
            <person name="Radey M.C."/>
            <person name="McLean J.S."/>
            <person name="Cong Q."/>
            <person name="Baker D."/>
            <person name="Baliga N.S."/>
            <person name="Peterson S.B."/>
            <person name="Mougous J.D."/>
        </authorList>
    </citation>
    <scope>NUCLEOTIDE SEQUENCE [LARGE SCALE GENOMIC DNA]</scope>
    <source>
        <strain evidence="4 5">ML1</strain>
    </source>
</reference>
<feature type="domain" description="DUF7654" evidence="2">
    <location>
        <begin position="542"/>
        <end position="671"/>
    </location>
</feature>
<accession>A0ABY8WW79</accession>
<feature type="transmembrane region" description="Helical" evidence="1">
    <location>
        <begin position="360"/>
        <end position="379"/>
    </location>
</feature>
<dbReference type="Pfam" id="PF24672">
    <property type="entry name" value="DUF7654"/>
    <property type="match status" value="1"/>
</dbReference>
<feature type="transmembrane region" description="Helical" evidence="1">
    <location>
        <begin position="128"/>
        <end position="146"/>
    </location>
</feature>
<keyword evidence="1" id="KW-0472">Membrane</keyword>
<feature type="transmembrane region" description="Helical" evidence="1">
    <location>
        <begin position="420"/>
        <end position="446"/>
    </location>
</feature>
<evidence type="ECO:0000256" key="1">
    <source>
        <dbReference type="SAM" id="Phobius"/>
    </source>
</evidence>
<protein>
    <submittedName>
        <fullName evidence="4">Uncharacterized protein</fullName>
    </submittedName>
</protein>
<dbReference type="Pfam" id="PF24677">
    <property type="entry name" value="DUF7657"/>
    <property type="match status" value="1"/>
</dbReference>
<feature type="domain" description="DUF7657" evidence="3">
    <location>
        <begin position="19"/>
        <end position="447"/>
    </location>
</feature>
<proteinExistence type="predicted"/>
<evidence type="ECO:0000259" key="3">
    <source>
        <dbReference type="Pfam" id="PF24677"/>
    </source>
</evidence>
<feature type="transmembrane region" description="Helical" evidence="1">
    <location>
        <begin position="388"/>
        <end position="408"/>
    </location>
</feature>
<dbReference type="InterPro" id="IPR056074">
    <property type="entry name" value="DUF7657"/>
</dbReference>
<dbReference type="Proteomes" id="UP001177295">
    <property type="component" value="Chromosome"/>
</dbReference>
<keyword evidence="1" id="KW-1133">Transmembrane helix</keyword>
<feature type="transmembrane region" description="Helical" evidence="1">
    <location>
        <begin position="12"/>
        <end position="31"/>
    </location>
</feature>
<evidence type="ECO:0000259" key="2">
    <source>
        <dbReference type="Pfam" id="PF24672"/>
    </source>
</evidence>
<feature type="transmembrane region" description="Helical" evidence="1">
    <location>
        <begin position="269"/>
        <end position="292"/>
    </location>
</feature>
<keyword evidence="1" id="KW-0812">Transmembrane</keyword>
<organism evidence="4 5">
    <name type="scientific">Candidatus Southlakia epibionticum</name>
    <dbReference type="NCBI Taxonomy" id="3043284"/>
    <lineage>
        <taxon>Bacteria</taxon>
        <taxon>Candidatus Saccharimonadota</taxon>
        <taxon>Candidatus Saccharimonadia</taxon>
        <taxon>Candidatus Saccharimonadales</taxon>
        <taxon>Candidatus Saccharimonadaceae</taxon>
        <taxon>Candidatus Southlakia</taxon>
    </lineage>
</organism>
<dbReference type="EMBL" id="CP124550">
    <property type="protein sequence ID" value="WIO46484.1"/>
    <property type="molecule type" value="Genomic_DNA"/>
</dbReference>
<sequence>MHKLKSLVKRVKPVWIFPIIITVCLGAATVGKLSGSSFGPYYDTFLTGSATPRLIAGSTQPIRSDEWLVVTQFTIAQEKAGYPLINHNLGSGKNMSLVTDAPYKEWSVIFKPQNLAFFAMPFENAFAFKWWFLLAALLLAIYFLTLRFLPDKYLTASLISIIGGFAPFIFWWYQSITVLSVAWGCFALVLAMRIVEMRSLSIFSAKKRSLLFTQILLSSLLTYTITAFLLLLYPAFQIPVLIVIGLIFTGWFLNAVFSTRKKSQARRALYKSLFMLAGSAIAAILIVTIFLLTRLDAVKALTQTSYPGSRVVASGNYSSVDLLRQAGFNQYRLQDLAAVSSLGKKYEHNPKASSINQSELSSYIVIPFILLPQIIFFIWARWRSKRKVNWLGSAIILCNIIFMAHIFIPNFSVTVIFKPLGLYLIPIPRLQIGVGLLGIMSLIYVIKRMRILPLKFTPYLYIYSGAIVLFYIAAAIIFSVKTSGFSGDIRVALIAAITLAAGLVLVATKHRYNTGLSLIVALSIGSVVFVQPLYSGLGVGYRDNTIVNKIAAISDKASVWAVADTVVLENYPWLANRKTISGVHPYPDLAFWSQVSSNKKTYNRYAHVLVSDSVQEELALIQPDVFIAKLSCTNHIGKTVTHVLTAHRMNLPCYQLTGETTVGSGTYFFYKKAKQA</sequence>
<evidence type="ECO:0000313" key="5">
    <source>
        <dbReference type="Proteomes" id="UP001177295"/>
    </source>
</evidence>
<gene>
    <name evidence="4" type="ORF">SEML1_0889</name>
</gene>
<evidence type="ECO:0000313" key="4">
    <source>
        <dbReference type="EMBL" id="WIO46484.1"/>
    </source>
</evidence>
<feature type="transmembrane region" description="Helical" evidence="1">
    <location>
        <begin position="489"/>
        <end position="508"/>
    </location>
</feature>